<reference evidence="3" key="1">
    <citation type="submission" date="2023-08" db="EMBL/GenBank/DDBJ databases">
        <title>Rhodospirillaceae gen. nov., a novel taxon isolated from the Yangtze River Yuezi River estuary sludge.</title>
        <authorList>
            <person name="Ruan L."/>
        </authorList>
    </citation>
    <scope>NUCLEOTIDE SEQUENCE [LARGE SCALE GENOMIC DNA]</scope>
    <source>
        <strain evidence="3">R-7</strain>
    </source>
</reference>
<evidence type="ECO:0000313" key="2">
    <source>
        <dbReference type="EMBL" id="MDQ7250189.1"/>
    </source>
</evidence>
<protein>
    <submittedName>
        <fullName evidence="2">Aldo/keto reductase</fullName>
    </submittedName>
</protein>
<dbReference type="InterPro" id="IPR020471">
    <property type="entry name" value="AKR"/>
</dbReference>
<feature type="domain" description="NADP-dependent oxidoreductase" evidence="1">
    <location>
        <begin position="21"/>
        <end position="326"/>
    </location>
</feature>
<keyword evidence="3" id="KW-1185">Reference proteome</keyword>
<evidence type="ECO:0000313" key="3">
    <source>
        <dbReference type="Proteomes" id="UP001230156"/>
    </source>
</evidence>
<name>A0ABU0YR55_9PROT</name>
<dbReference type="InterPro" id="IPR036812">
    <property type="entry name" value="NAD(P)_OxRdtase_dom_sf"/>
</dbReference>
<dbReference type="RefSeq" id="WP_379959118.1">
    <property type="nucleotide sequence ID" value="NZ_JAUYVI010000006.1"/>
</dbReference>
<dbReference type="PANTHER" id="PTHR42686">
    <property type="entry name" value="GH17980P-RELATED"/>
    <property type="match status" value="1"/>
</dbReference>
<organism evidence="2 3">
    <name type="scientific">Dongia sedimenti</name>
    <dbReference type="NCBI Taxonomy" id="3064282"/>
    <lineage>
        <taxon>Bacteria</taxon>
        <taxon>Pseudomonadati</taxon>
        <taxon>Pseudomonadota</taxon>
        <taxon>Alphaproteobacteria</taxon>
        <taxon>Rhodospirillales</taxon>
        <taxon>Dongiaceae</taxon>
        <taxon>Dongia</taxon>
    </lineage>
</organism>
<gene>
    <name evidence="2" type="ORF">Q8A70_21035</name>
</gene>
<evidence type="ECO:0000259" key="1">
    <source>
        <dbReference type="Pfam" id="PF00248"/>
    </source>
</evidence>
<proteinExistence type="predicted"/>
<comment type="caution">
    <text evidence="2">The sequence shown here is derived from an EMBL/GenBank/DDBJ whole genome shotgun (WGS) entry which is preliminary data.</text>
</comment>
<dbReference type="Pfam" id="PF00248">
    <property type="entry name" value="Aldo_ket_red"/>
    <property type="match status" value="1"/>
</dbReference>
<dbReference type="PANTHER" id="PTHR42686:SF1">
    <property type="entry name" value="GH17980P-RELATED"/>
    <property type="match status" value="1"/>
</dbReference>
<accession>A0ABU0YR55</accession>
<dbReference type="InterPro" id="IPR023210">
    <property type="entry name" value="NADP_OxRdtase_dom"/>
</dbReference>
<dbReference type="Proteomes" id="UP001230156">
    <property type="component" value="Unassembled WGS sequence"/>
</dbReference>
<dbReference type="SUPFAM" id="SSF51430">
    <property type="entry name" value="NAD(P)-linked oxidoreductase"/>
    <property type="match status" value="1"/>
</dbReference>
<dbReference type="EMBL" id="JAUYVI010000006">
    <property type="protein sequence ID" value="MDQ7250189.1"/>
    <property type="molecule type" value="Genomic_DNA"/>
</dbReference>
<dbReference type="Gene3D" id="3.20.20.100">
    <property type="entry name" value="NADP-dependent oxidoreductase domain"/>
    <property type="match status" value="1"/>
</dbReference>
<sequence length="337" mass="37340">MSQFESRPIGRTQLKVTVFGQGGAPLGGNLAPTPWSQAKATMDFAWDNGIRFFDTAPFYGYGLSEHYFGNALREHRRDDYVLSTKVGRLLKPRTQPQAPNDPWKDPLPFEPVFDYGYDAVMRSFEDSLQRLGLNKIDILLIHDIGATTHFENHAKMMKAAMEGGYKALQELRKAGKIGALGMGVNEWEVCMEAMDYGDFDVFLLAGRYTLLEQEALTKFLPECQKRGTTIIIGGPFNSGILAVGAKPGTTYNYEPAPQEILDKVAKIEKVCADHKVALPAAALQFPLTHPSVCSVIPGSRSTDELKRNLDLFRTPIPKALWSDLKSAGLMRQDAPTP</sequence>